<protein>
    <recommendedName>
        <fullName evidence="8">Myeloid leukemia factor 1</fullName>
    </recommendedName>
</protein>
<reference evidence="6" key="1">
    <citation type="thesis" date="2020" institute="ProQuest LLC" country="789 East Eisenhower Parkway, Ann Arbor, MI, USA">
        <title>Comparative Genomics and Chromosome Evolution.</title>
        <authorList>
            <person name="Mudd A.B."/>
        </authorList>
    </citation>
    <scope>NUCLEOTIDE SEQUENCE</scope>
    <source>
        <strain evidence="6">1538</strain>
        <tissue evidence="6">Blood</tissue>
    </source>
</reference>
<evidence type="ECO:0000256" key="3">
    <source>
        <dbReference type="ARBA" id="ARBA00022490"/>
    </source>
</evidence>
<proteinExistence type="inferred from homology"/>
<dbReference type="Pfam" id="PF10248">
    <property type="entry name" value="Mlf1IP"/>
    <property type="match status" value="1"/>
</dbReference>
<evidence type="ECO:0000256" key="5">
    <source>
        <dbReference type="SAM" id="MobiDB-lite"/>
    </source>
</evidence>
<evidence type="ECO:0008006" key="8">
    <source>
        <dbReference type="Google" id="ProtNLM"/>
    </source>
</evidence>
<dbReference type="AlphaFoldDB" id="A0AAV3ATZ5"/>
<evidence type="ECO:0000256" key="4">
    <source>
        <dbReference type="ARBA" id="ARBA00022553"/>
    </source>
</evidence>
<name>A0AAV3ATZ5_PYXAD</name>
<accession>A0AAV3ATZ5</accession>
<sequence>MFGSLLRDFEEDPFFSDPFRAHQEHVRQMMRSFSDPFGRDPFFSITDGRSHGRRGQNSSQVALREDHRVSDIKDPFHSFDHMMSNFRNRMIDMHKQFEGLADSPNTHSFKSSSVMTYSKTGDEPAKIFQATSQTRQAPGGIKETKKSVRDSETGVEEIAVGHHIKERAHIVKKLQNNKTGDRELNQEFLNMDESEVPSFTSEWDREISRYKPFEPKLSIDAPKAKHHSAHYSTKIGLPDVPRRERCISKMVI</sequence>
<dbReference type="Proteomes" id="UP001181693">
    <property type="component" value="Unassembled WGS sequence"/>
</dbReference>
<keyword evidence="3" id="KW-0963">Cytoplasm</keyword>
<comment type="subcellular location">
    <subcellularLocation>
        <location evidence="1">Cytoplasm</location>
    </subcellularLocation>
</comment>
<evidence type="ECO:0000256" key="1">
    <source>
        <dbReference type="ARBA" id="ARBA00004496"/>
    </source>
</evidence>
<gene>
    <name evidence="6" type="ORF">GDO54_010420</name>
</gene>
<dbReference type="InterPro" id="IPR019376">
    <property type="entry name" value="Myeloid_leukemia_factor"/>
</dbReference>
<organism evidence="6 7">
    <name type="scientific">Pyxicephalus adspersus</name>
    <name type="common">African bullfrog</name>
    <dbReference type="NCBI Taxonomy" id="30357"/>
    <lineage>
        <taxon>Eukaryota</taxon>
        <taxon>Metazoa</taxon>
        <taxon>Chordata</taxon>
        <taxon>Craniata</taxon>
        <taxon>Vertebrata</taxon>
        <taxon>Euteleostomi</taxon>
        <taxon>Amphibia</taxon>
        <taxon>Batrachia</taxon>
        <taxon>Anura</taxon>
        <taxon>Neobatrachia</taxon>
        <taxon>Ranoidea</taxon>
        <taxon>Pyxicephalidae</taxon>
        <taxon>Pyxicephalinae</taxon>
        <taxon>Pyxicephalus</taxon>
    </lineage>
</organism>
<keyword evidence="4" id="KW-0597">Phosphoprotein</keyword>
<comment type="similarity">
    <text evidence="2">Belongs to the MLF family.</text>
</comment>
<feature type="compositionally biased region" description="Basic and acidic residues" evidence="5">
    <location>
        <begin position="142"/>
        <end position="152"/>
    </location>
</feature>
<keyword evidence="7" id="KW-1185">Reference proteome</keyword>
<evidence type="ECO:0000313" key="6">
    <source>
        <dbReference type="EMBL" id="DBA26122.1"/>
    </source>
</evidence>
<feature type="region of interest" description="Disordered" evidence="5">
    <location>
        <begin position="132"/>
        <end position="154"/>
    </location>
</feature>
<dbReference type="PANTHER" id="PTHR13105">
    <property type="entry name" value="MYELOID LEUKEMIA FACTOR"/>
    <property type="match status" value="1"/>
</dbReference>
<dbReference type="EMBL" id="DYDO01000004">
    <property type="protein sequence ID" value="DBA26122.1"/>
    <property type="molecule type" value="Genomic_DNA"/>
</dbReference>
<comment type="caution">
    <text evidence="6">The sequence shown here is derived from an EMBL/GenBank/DDBJ whole genome shotgun (WGS) entry which is preliminary data.</text>
</comment>
<dbReference type="GO" id="GO:0005737">
    <property type="term" value="C:cytoplasm"/>
    <property type="evidence" value="ECO:0007669"/>
    <property type="project" value="UniProtKB-SubCell"/>
</dbReference>
<evidence type="ECO:0000313" key="7">
    <source>
        <dbReference type="Proteomes" id="UP001181693"/>
    </source>
</evidence>
<evidence type="ECO:0000256" key="2">
    <source>
        <dbReference type="ARBA" id="ARBA00008332"/>
    </source>
</evidence>